<dbReference type="Proteomes" id="UP000799750">
    <property type="component" value="Unassembled WGS sequence"/>
</dbReference>
<dbReference type="AlphaFoldDB" id="A0A6A6QQT1"/>
<sequence length="253" mass="28704">MPDLFDLPQEIRDDIWFRAIHQPQPACMALNYRRCSRTVFPRAQVPLINVVDCGPLRSTSLNLLLVNRRIHEEVTKSIDFLRRNNRLCYTVSFTYREKCLVLFWANVPALSPQVHILRLELPAPSTDDMTISEICGHVPEALRRISNYGFSASKQMAKLRGLNNPSIQADIVSIKVVLLRACADSIAGCALKDCPSIGSQRQITQHSVTSLFTSHLIEVLEPERHRWPYGLQYNVFLERGNGQGANVQLLPRS</sequence>
<evidence type="ECO:0000313" key="1">
    <source>
        <dbReference type="EMBL" id="KAF2494516.1"/>
    </source>
</evidence>
<accession>A0A6A6QQT1</accession>
<organism evidence="1 2">
    <name type="scientific">Lophium mytilinum</name>
    <dbReference type="NCBI Taxonomy" id="390894"/>
    <lineage>
        <taxon>Eukaryota</taxon>
        <taxon>Fungi</taxon>
        <taxon>Dikarya</taxon>
        <taxon>Ascomycota</taxon>
        <taxon>Pezizomycotina</taxon>
        <taxon>Dothideomycetes</taxon>
        <taxon>Pleosporomycetidae</taxon>
        <taxon>Mytilinidiales</taxon>
        <taxon>Mytilinidiaceae</taxon>
        <taxon>Lophium</taxon>
    </lineage>
</organism>
<dbReference type="EMBL" id="MU004190">
    <property type="protein sequence ID" value="KAF2494516.1"/>
    <property type="molecule type" value="Genomic_DNA"/>
</dbReference>
<keyword evidence="2" id="KW-1185">Reference proteome</keyword>
<name>A0A6A6QQT1_9PEZI</name>
<gene>
    <name evidence="1" type="ORF">BU16DRAFT_527590</name>
</gene>
<protein>
    <recommendedName>
        <fullName evidence="3">F-box domain-containing protein</fullName>
    </recommendedName>
</protein>
<reference evidence="1" key="1">
    <citation type="journal article" date="2020" name="Stud. Mycol.">
        <title>101 Dothideomycetes genomes: a test case for predicting lifestyles and emergence of pathogens.</title>
        <authorList>
            <person name="Haridas S."/>
            <person name="Albert R."/>
            <person name="Binder M."/>
            <person name="Bloem J."/>
            <person name="Labutti K."/>
            <person name="Salamov A."/>
            <person name="Andreopoulos B."/>
            <person name="Baker S."/>
            <person name="Barry K."/>
            <person name="Bills G."/>
            <person name="Bluhm B."/>
            <person name="Cannon C."/>
            <person name="Castanera R."/>
            <person name="Culley D."/>
            <person name="Daum C."/>
            <person name="Ezra D."/>
            <person name="Gonzalez J."/>
            <person name="Henrissat B."/>
            <person name="Kuo A."/>
            <person name="Liang C."/>
            <person name="Lipzen A."/>
            <person name="Lutzoni F."/>
            <person name="Magnuson J."/>
            <person name="Mondo S."/>
            <person name="Nolan M."/>
            <person name="Ohm R."/>
            <person name="Pangilinan J."/>
            <person name="Park H.-J."/>
            <person name="Ramirez L."/>
            <person name="Alfaro M."/>
            <person name="Sun H."/>
            <person name="Tritt A."/>
            <person name="Yoshinaga Y."/>
            <person name="Zwiers L.-H."/>
            <person name="Turgeon B."/>
            <person name="Goodwin S."/>
            <person name="Spatafora J."/>
            <person name="Crous P."/>
            <person name="Grigoriev I."/>
        </authorList>
    </citation>
    <scope>NUCLEOTIDE SEQUENCE</scope>
    <source>
        <strain evidence="1">CBS 269.34</strain>
    </source>
</reference>
<proteinExistence type="predicted"/>
<feature type="non-terminal residue" evidence="1">
    <location>
        <position position="253"/>
    </location>
</feature>
<dbReference type="OrthoDB" id="10380796at2759"/>
<evidence type="ECO:0000313" key="2">
    <source>
        <dbReference type="Proteomes" id="UP000799750"/>
    </source>
</evidence>
<evidence type="ECO:0008006" key="3">
    <source>
        <dbReference type="Google" id="ProtNLM"/>
    </source>
</evidence>